<organism evidence="4">
    <name type="scientific">Amblyomma cajennense</name>
    <name type="common">Cayenne tick</name>
    <name type="synonym">Acarus cajennensis</name>
    <dbReference type="NCBI Taxonomy" id="34607"/>
    <lineage>
        <taxon>Eukaryota</taxon>
        <taxon>Metazoa</taxon>
        <taxon>Ecdysozoa</taxon>
        <taxon>Arthropoda</taxon>
        <taxon>Chelicerata</taxon>
        <taxon>Arachnida</taxon>
        <taxon>Acari</taxon>
        <taxon>Parasitiformes</taxon>
        <taxon>Ixodida</taxon>
        <taxon>Ixodoidea</taxon>
        <taxon>Ixodidae</taxon>
        <taxon>Amblyomminae</taxon>
        <taxon>Amblyomma</taxon>
    </lineage>
</organism>
<evidence type="ECO:0000256" key="2">
    <source>
        <dbReference type="ARBA" id="ARBA00023002"/>
    </source>
</evidence>
<name>A0A023FGS6_AMBCJ</name>
<feature type="domain" description="ACAD9/ACADV-like C-terminal" evidence="3">
    <location>
        <begin position="2"/>
        <end position="117"/>
    </location>
</feature>
<keyword evidence="2" id="KW-0560">Oxidoreductase</keyword>
<accession>A0A023FGS6</accession>
<dbReference type="GO" id="GO:0016627">
    <property type="term" value="F:oxidoreductase activity, acting on the CH-CH group of donors"/>
    <property type="evidence" value="ECO:0007669"/>
    <property type="project" value="InterPro"/>
</dbReference>
<dbReference type="EMBL" id="GBBK01004278">
    <property type="protein sequence ID" value="JAC20204.1"/>
    <property type="molecule type" value="mRNA"/>
</dbReference>
<protein>
    <submittedName>
        <fullName evidence="4">Putative very-long-chain acyl-coa dehydrogenase</fullName>
    </submittedName>
</protein>
<evidence type="ECO:0000313" key="4">
    <source>
        <dbReference type="EMBL" id="JAC20204.1"/>
    </source>
</evidence>
<dbReference type="Gene3D" id="1.20.140.10">
    <property type="entry name" value="Butyryl-CoA Dehydrogenase, subunit A, domain 3"/>
    <property type="match status" value="1"/>
</dbReference>
<dbReference type="SUPFAM" id="SSF47203">
    <property type="entry name" value="Acyl-CoA dehydrogenase C-terminal domain-like"/>
    <property type="match status" value="1"/>
</dbReference>
<proteinExistence type="evidence at transcript level"/>
<dbReference type="InterPro" id="IPR049448">
    <property type="entry name" value="ACAD9/ACADV-like_C"/>
</dbReference>
<evidence type="ECO:0000259" key="3">
    <source>
        <dbReference type="Pfam" id="PF21343"/>
    </source>
</evidence>
<evidence type="ECO:0000256" key="1">
    <source>
        <dbReference type="ARBA" id="ARBA00022946"/>
    </source>
</evidence>
<dbReference type="Pfam" id="PF21343">
    <property type="entry name" value="ACAD9-ACADV_C"/>
    <property type="match status" value="1"/>
</dbReference>
<sequence length="127" mass="14627">MQSGADTLEYCVKRLKHIVEIVLQNYGKEVIEHQVVLSHLADMAMQVYAMACVLARASRSYCIGLPNAEREVDIALCFCDDAKKKVKHCEDEIIDEMENMTHVRKRLIADKVFEDKAYFPVHPLMRN</sequence>
<dbReference type="InterPro" id="IPR036250">
    <property type="entry name" value="AcylCo_DH-like_C"/>
</dbReference>
<keyword evidence="1" id="KW-0809">Transit peptide</keyword>
<dbReference type="AlphaFoldDB" id="A0A023FGS6"/>
<reference evidence="4" key="1">
    <citation type="submission" date="2014-03" db="EMBL/GenBank/DDBJ databases">
        <title>The sialotranscriptome of Amblyomma triste, Amblyomma parvum and Amblyomma cajennense ticks, uncovered by 454-based RNA-seq.</title>
        <authorList>
            <person name="Garcia G.R."/>
            <person name="Gardinassi L.G."/>
            <person name="Ribeiro J.M."/>
            <person name="Anatriello E."/>
            <person name="Ferreira B.R."/>
            <person name="Moreira H.N."/>
            <person name="Mafra C."/>
            <person name="Olegario M.M."/>
            <person name="Szabo P.J."/>
            <person name="Miranda-Santos I.K."/>
            <person name="Maruyama S.R."/>
        </authorList>
    </citation>
    <scope>NUCLEOTIDE SEQUENCE</scope>
    <source>
        <strain evidence="4">Uberlandia</strain>
        <tissue evidence="4">Salivary glands</tissue>
    </source>
</reference>